<keyword evidence="1" id="KW-0812">Transmembrane</keyword>
<comment type="caution">
    <text evidence="2">The sequence shown here is derived from an EMBL/GenBank/DDBJ whole genome shotgun (WGS) entry which is preliminary data.</text>
</comment>
<keyword evidence="1" id="KW-0472">Membrane</keyword>
<organism evidence="2 3">
    <name type="scientific">Natrinema saccharevitans</name>
    <dbReference type="NCBI Taxonomy" id="301967"/>
    <lineage>
        <taxon>Archaea</taxon>
        <taxon>Methanobacteriati</taxon>
        <taxon>Methanobacteriota</taxon>
        <taxon>Stenosarchaea group</taxon>
        <taxon>Halobacteria</taxon>
        <taxon>Halobacteriales</taxon>
        <taxon>Natrialbaceae</taxon>
        <taxon>Natrinema</taxon>
    </lineage>
</organism>
<dbReference type="AlphaFoldDB" id="A0A1S8AR49"/>
<evidence type="ECO:0000256" key="1">
    <source>
        <dbReference type="SAM" id="Phobius"/>
    </source>
</evidence>
<protein>
    <submittedName>
        <fullName evidence="2">Uncharacterized protein</fullName>
    </submittedName>
</protein>
<dbReference type="EMBL" id="LWLN01000002">
    <property type="protein sequence ID" value="OLZ39283.1"/>
    <property type="molecule type" value="Genomic_DNA"/>
</dbReference>
<keyword evidence="3" id="KW-1185">Reference proteome</keyword>
<evidence type="ECO:0000313" key="2">
    <source>
        <dbReference type="EMBL" id="OLZ39283.1"/>
    </source>
</evidence>
<evidence type="ECO:0000313" key="3">
    <source>
        <dbReference type="Proteomes" id="UP000189370"/>
    </source>
</evidence>
<dbReference type="Proteomes" id="UP000189370">
    <property type="component" value="Unassembled WGS sequence"/>
</dbReference>
<keyword evidence="1" id="KW-1133">Transmembrane helix</keyword>
<feature type="transmembrane region" description="Helical" evidence="1">
    <location>
        <begin position="35"/>
        <end position="57"/>
    </location>
</feature>
<sequence length="60" mass="6609">MDVMDFFQTLTLWFVILIFLQTGSGNSGPLFTAISLFAIILVFALPLFLLIVLVTGLSDN</sequence>
<gene>
    <name evidence="2" type="ORF">A6E15_17960</name>
</gene>
<proteinExistence type="predicted"/>
<reference evidence="3" key="1">
    <citation type="submission" date="2016-04" db="EMBL/GenBank/DDBJ databases">
        <authorList>
            <person name="Chen S.-C."/>
            <person name="Lai M.-C."/>
        </authorList>
    </citation>
    <scope>NUCLEOTIDE SEQUENCE [LARGE SCALE GENOMIC DNA]</scope>
    <source>
        <strain evidence="3">AB14</strain>
    </source>
</reference>
<accession>A0A1S8AR49</accession>
<name>A0A1S8AR49_9EURY</name>